<dbReference type="GO" id="GO:0000287">
    <property type="term" value="F:magnesium ion binding"/>
    <property type="evidence" value="ECO:0007669"/>
    <property type="project" value="TreeGrafter"/>
</dbReference>
<sequence length="399" mass="42822">MADLSTCLPLIPSSVQVAYERIKDKVHTTPLLNNQTISAIASTQLEGEETAPKLKLWFKCENMQKIGAFKARGGFHAVGRVIEQYGLEEVKKRGVVTHSSGNHAQATALAAATYGVPSYIVMPSISTPSKIAGTQKYSPNVLFSGSVSQEREAKVAEVQAKTNAIFVPPYDHPDIILGQGTASYELSGQYAKAKAELGQSPNLRAVLTPCGGGGLLSGTVTWFSDKPTYVFGAEPSYQGANDLQRGLAASPPTRIETVKTLTIADGLRTPVGKIPWSVLTNGSSTKPKFLEGVYSVDEEQIKQAMKLVLERLKVFIEPSSAVPLAVVLYDREWRKWVVEKQKEEGTGAEWDVAIIFSGGNTTIDAIVGLFGADQGKVQQERAEGVVGSDGERVAENVPG</sequence>
<dbReference type="Proteomes" id="UP001182556">
    <property type="component" value="Unassembled WGS sequence"/>
</dbReference>
<dbReference type="GO" id="GO:0030170">
    <property type="term" value="F:pyridoxal phosphate binding"/>
    <property type="evidence" value="ECO:0007669"/>
    <property type="project" value="TreeGrafter"/>
</dbReference>
<dbReference type="SUPFAM" id="SSF53686">
    <property type="entry name" value="Tryptophan synthase beta subunit-like PLP-dependent enzymes"/>
    <property type="match status" value="1"/>
</dbReference>
<dbReference type="GO" id="GO:0008721">
    <property type="term" value="F:D-serine ammonia-lyase activity"/>
    <property type="evidence" value="ECO:0007669"/>
    <property type="project" value="TreeGrafter"/>
</dbReference>
<dbReference type="PANTHER" id="PTHR43050:SF1">
    <property type="entry name" value="SERINE RACEMASE"/>
    <property type="match status" value="1"/>
</dbReference>
<protein>
    <submittedName>
        <fullName evidence="6">Pyridoxal-phosphate dependent enzyme-domain-containing protein</fullName>
    </submittedName>
</protein>
<dbReference type="Pfam" id="PF00291">
    <property type="entry name" value="PALP"/>
    <property type="match status" value="1"/>
</dbReference>
<name>A0AAD9CXJ8_PAPLA</name>
<dbReference type="Gene3D" id="3.40.50.1100">
    <property type="match status" value="2"/>
</dbReference>
<dbReference type="GO" id="GO:0030378">
    <property type="term" value="F:serine racemase activity"/>
    <property type="evidence" value="ECO:0007669"/>
    <property type="project" value="TreeGrafter"/>
</dbReference>
<comment type="caution">
    <text evidence="6">The sequence shown here is derived from an EMBL/GenBank/DDBJ whole genome shotgun (WGS) entry which is preliminary data.</text>
</comment>
<keyword evidence="3" id="KW-0663">Pyridoxal phosphate</keyword>
<dbReference type="GO" id="GO:0005524">
    <property type="term" value="F:ATP binding"/>
    <property type="evidence" value="ECO:0007669"/>
    <property type="project" value="TreeGrafter"/>
</dbReference>
<evidence type="ECO:0000256" key="2">
    <source>
        <dbReference type="ARBA" id="ARBA00010869"/>
    </source>
</evidence>
<dbReference type="InterPro" id="IPR001926">
    <property type="entry name" value="TrpB-like_PALP"/>
</dbReference>
<dbReference type="AlphaFoldDB" id="A0AAD9CXJ8"/>
<dbReference type="GO" id="GO:0018114">
    <property type="term" value="F:threonine racemase activity"/>
    <property type="evidence" value="ECO:0007669"/>
    <property type="project" value="TreeGrafter"/>
</dbReference>
<accession>A0AAD9CXJ8</accession>
<comment type="similarity">
    <text evidence="2">Belongs to the serine/threonine dehydratase family.</text>
</comment>
<organism evidence="6 7">
    <name type="scientific">Papiliotrema laurentii</name>
    <name type="common">Cryptococcus laurentii</name>
    <dbReference type="NCBI Taxonomy" id="5418"/>
    <lineage>
        <taxon>Eukaryota</taxon>
        <taxon>Fungi</taxon>
        <taxon>Dikarya</taxon>
        <taxon>Basidiomycota</taxon>
        <taxon>Agaricomycotina</taxon>
        <taxon>Tremellomycetes</taxon>
        <taxon>Tremellales</taxon>
        <taxon>Rhynchogastremaceae</taxon>
        <taxon>Papiliotrema</taxon>
    </lineage>
</organism>
<dbReference type="InterPro" id="IPR036052">
    <property type="entry name" value="TrpB-like_PALP_sf"/>
</dbReference>
<dbReference type="FunFam" id="3.40.50.1100:FF:000005">
    <property type="entry name" value="Threonine dehydratase catabolic"/>
    <property type="match status" value="1"/>
</dbReference>
<evidence type="ECO:0000256" key="3">
    <source>
        <dbReference type="ARBA" id="ARBA00022898"/>
    </source>
</evidence>
<keyword evidence="7" id="KW-1185">Reference proteome</keyword>
<feature type="domain" description="Tryptophan synthase beta chain-like PALP" evidence="5">
    <location>
        <begin position="48"/>
        <end position="328"/>
    </location>
</feature>
<evidence type="ECO:0000313" key="6">
    <source>
        <dbReference type="EMBL" id="KAK1923347.1"/>
    </source>
</evidence>
<evidence type="ECO:0000313" key="7">
    <source>
        <dbReference type="Proteomes" id="UP001182556"/>
    </source>
</evidence>
<evidence type="ECO:0000256" key="4">
    <source>
        <dbReference type="ARBA" id="ARBA00023239"/>
    </source>
</evidence>
<evidence type="ECO:0000259" key="5">
    <source>
        <dbReference type="Pfam" id="PF00291"/>
    </source>
</evidence>
<evidence type="ECO:0000256" key="1">
    <source>
        <dbReference type="ARBA" id="ARBA00001933"/>
    </source>
</evidence>
<proteinExistence type="inferred from homology"/>
<reference evidence="6" key="1">
    <citation type="submission" date="2023-02" db="EMBL/GenBank/DDBJ databases">
        <title>Identification and recombinant expression of a fungal hydrolase from Papiliotrema laurentii that hydrolyzes apple cutin and clears colloidal polyester polyurethane.</title>
        <authorList>
            <consortium name="DOE Joint Genome Institute"/>
            <person name="Roman V.A."/>
            <person name="Bojanowski C."/>
            <person name="Crable B.R."/>
            <person name="Wagner D.N."/>
            <person name="Hung C.S."/>
            <person name="Nadeau L.J."/>
            <person name="Schratz L."/>
            <person name="Haridas S."/>
            <person name="Pangilinan J."/>
            <person name="Lipzen A."/>
            <person name="Na H."/>
            <person name="Yan M."/>
            <person name="Ng V."/>
            <person name="Grigoriev I.V."/>
            <person name="Spatafora J.W."/>
            <person name="Barlow D."/>
            <person name="Biffinger J."/>
            <person name="Kelley-Loughnane N."/>
            <person name="Varaljay V.A."/>
            <person name="Crookes-Goodson W.J."/>
        </authorList>
    </citation>
    <scope>NUCLEOTIDE SEQUENCE</scope>
    <source>
        <strain evidence="6">5307AH</strain>
    </source>
</reference>
<dbReference type="PANTHER" id="PTHR43050">
    <property type="entry name" value="SERINE / THREONINE RACEMASE FAMILY MEMBER"/>
    <property type="match status" value="1"/>
</dbReference>
<gene>
    <name evidence="6" type="ORF">DB88DRAFT_293389</name>
</gene>
<keyword evidence="4" id="KW-0456">Lyase</keyword>
<dbReference type="EMBL" id="JAODAN010000006">
    <property type="protein sequence ID" value="KAK1923347.1"/>
    <property type="molecule type" value="Genomic_DNA"/>
</dbReference>
<comment type="cofactor">
    <cofactor evidence="1">
        <name>pyridoxal 5'-phosphate</name>
        <dbReference type="ChEBI" id="CHEBI:597326"/>
    </cofactor>
</comment>
<dbReference type="GO" id="GO:0003941">
    <property type="term" value="F:L-serine ammonia-lyase activity"/>
    <property type="evidence" value="ECO:0007669"/>
    <property type="project" value="TreeGrafter"/>
</dbReference>